<accession>A1AS03</accession>
<dbReference type="Gene3D" id="2.40.10.220">
    <property type="entry name" value="predicted glycosyltransferase like domains"/>
    <property type="match status" value="1"/>
</dbReference>
<dbReference type="SUPFAM" id="SSF141371">
    <property type="entry name" value="PilZ domain-like"/>
    <property type="match status" value="1"/>
</dbReference>
<dbReference type="AlphaFoldDB" id="A1AS03"/>
<reference evidence="2 3" key="1">
    <citation type="submission" date="2006-10" db="EMBL/GenBank/DDBJ databases">
        <title>Complete sequence of chromosome of Pelobacter propionicus DSM 2379.</title>
        <authorList>
            <consortium name="US DOE Joint Genome Institute"/>
            <person name="Copeland A."/>
            <person name="Lucas S."/>
            <person name="Lapidus A."/>
            <person name="Barry K."/>
            <person name="Detter J.C."/>
            <person name="Glavina del Rio T."/>
            <person name="Hammon N."/>
            <person name="Israni S."/>
            <person name="Dalin E."/>
            <person name="Tice H."/>
            <person name="Pitluck S."/>
            <person name="Saunders E."/>
            <person name="Brettin T."/>
            <person name="Bruce D."/>
            <person name="Han C."/>
            <person name="Tapia R."/>
            <person name="Schmutz J."/>
            <person name="Larimer F."/>
            <person name="Land M."/>
            <person name="Hauser L."/>
            <person name="Kyrpides N."/>
            <person name="Kim E."/>
            <person name="Lovley D."/>
            <person name="Richardson P."/>
        </authorList>
    </citation>
    <scope>NUCLEOTIDE SEQUENCE [LARGE SCALE GENOMIC DNA]</scope>
    <source>
        <strain evidence="3">DSM 2379 / NBRC 103807 / OttBd1</strain>
    </source>
</reference>
<dbReference type="EMBL" id="CP000482">
    <property type="protein sequence ID" value="ABL00124.1"/>
    <property type="molecule type" value="Genomic_DNA"/>
</dbReference>
<dbReference type="GO" id="GO:0035438">
    <property type="term" value="F:cyclic-di-GMP binding"/>
    <property type="evidence" value="ECO:0007669"/>
    <property type="project" value="InterPro"/>
</dbReference>
<proteinExistence type="predicted"/>
<dbReference type="InterPro" id="IPR009875">
    <property type="entry name" value="PilZ_domain"/>
</dbReference>
<evidence type="ECO:0000313" key="2">
    <source>
        <dbReference type="EMBL" id="ABL00124.1"/>
    </source>
</evidence>
<name>A1AS03_PELPD</name>
<evidence type="ECO:0000313" key="3">
    <source>
        <dbReference type="Proteomes" id="UP000006732"/>
    </source>
</evidence>
<dbReference type="RefSeq" id="WP_011736378.1">
    <property type="nucleotide sequence ID" value="NC_008609.1"/>
</dbReference>
<dbReference type="KEGG" id="ppd:Ppro_2519"/>
<dbReference type="Pfam" id="PF07238">
    <property type="entry name" value="PilZ"/>
    <property type="match status" value="1"/>
</dbReference>
<dbReference type="Proteomes" id="UP000006732">
    <property type="component" value="Chromosome"/>
</dbReference>
<dbReference type="HOGENOM" id="CLU_2438175_0_0_7"/>
<keyword evidence="3" id="KW-1185">Reference proteome</keyword>
<protein>
    <submittedName>
        <fullName evidence="2">Type IV pilus assembly PilZ</fullName>
    </submittedName>
</protein>
<sequence length="90" mass="9953">MAERRRYQRFEIKQDVYLYHGASKYAGRLENISCSGALVDVGSLPRLMQTGDMCYLAFAAQPDAILCACTVVRMISSGVGLQFDEPRATA</sequence>
<feature type="domain" description="PilZ" evidence="1">
    <location>
        <begin position="3"/>
        <end position="88"/>
    </location>
</feature>
<evidence type="ECO:0000259" key="1">
    <source>
        <dbReference type="Pfam" id="PF07238"/>
    </source>
</evidence>
<gene>
    <name evidence="2" type="ordered locus">Ppro_2519</name>
</gene>
<organism evidence="2 3">
    <name type="scientific">Pelobacter propionicus (strain DSM 2379 / NBRC 103807 / OttBd1)</name>
    <dbReference type="NCBI Taxonomy" id="338966"/>
    <lineage>
        <taxon>Bacteria</taxon>
        <taxon>Pseudomonadati</taxon>
        <taxon>Thermodesulfobacteriota</taxon>
        <taxon>Desulfuromonadia</taxon>
        <taxon>Desulfuromonadales</taxon>
        <taxon>Desulfuromonadaceae</taxon>
        <taxon>Pelobacter</taxon>
    </lineage>
</organism>
<dbReference type="STRING" id="338966.Ppro_2519"/>